<dbReference type="PANTHER" id="PTHR43459:SF1">
    <property type="entry name" value="EG:BACN32G11.4 PROTEIN"/>
    <property type="match status" value="1"/>
</dbReference>
<dbReference type="Proteomes" id="UP000267418">
    <property type="component" value="Unassembled WGS sequence"/>
</dbReference>
<dbReference type="InterPro" id="IPR014748">
    <property type="entry name" value="Enoyl-CoA_hydra_C"/>
</dbReference>
<dbReference type="Gene3D" id="3.90.226.10">
    <property type="entry name" value="2-enoyl-CoA Hydratase, Chain A, domain 1"/>
    <property type="match status" value="1"/>
</dbReference>
<dbReference type="EMBL" id="RXOE01000007">
    <property type="protein sequence ID" value="RTQ32251.1"/>
    <property type="molecule type" value="Genomic_DNA"/>
</dbReference>
<accession>A0A431TGA6</accession>
<protein>
    <submittedName>
        <fullName evidence="2">Enoyl-CoA hydratase</fullName>
    </submittedName>
</protein>
<organism evidence="2 3">
    <name type="scientific">Variovorax gossypii</name>
    <dbReference type="NCBI Taxonomy" id="1679495"/>
    <lineage>
        <taxon>Bacteria</taxon>
        <taxon>Pseudomonadati</taxon>
        <taxon>Pseudomonadota</taxon>
        <taxon>Betaproteobacteria</taxon>
        <taxon>Burkholderiales</taxon>
        <taxon>Comamonadaceae</taxon>
        <taxon>Variovorax</taxon>
    </lineage>
</organism>
<gene>
    <name evidence="2" type="ORF">EJP69_23580</name>
</gene>
<sequence length="286" mass="30179">MGSGTDEDPLLCERDGDVEILSFNIPKRLNPLTEGLQQALRARLAQLREEAEAGTVRALVLSGVGKSFCVGADLSSMGPAGGSDGGGGSLGQRTASAMEALSNRLIEDLRGMPFPVVNAVNGPAAGAGVGVALAADVVIAARSAYFYLPFMPRLGIVPDLGTTWFLERLVGRARAVGMSLLGERLPAEQAAQWGLVWACVDDAELRAQAVSVARRLASLPAHAAREIRAVYESAASQPLVAQMSHEAARQRELLDRPEFAEGVKAFMEKREPVFHRNAAGAGPRSP</sequence>
<comment type="caution">
    <text evidence="2">The sequence shown here is derived from an EMBL/GenBank/DDBJ whole genome shotgun (WGS) entry which is preliminary data.</text>
</comment>
<dbReference type="PANTHER" id="PTHR43459">
    <property type="entry name" value="ENOYL-COA HYDRATASE"/>
    <property type="match status" value="1"/>
</dbReference>
<dbReference type="InterPro" id="IPR001753">
    <property type="entry name" value="Enoyl-CoA_hydra/iso"/>
</dbReference>
<dbReference type="SUPFAM" id="SSF52096">
    <property type="entry name" value="ClpP/crotonase"/>
    <property type="match status" value="1"/>
</dbReference>
<evidence type="ECO:0000313" key="3">
    <source>
        <dbReference type="Proteomes" id="UP000267418"/>
    </source>
</evidence>
<dbReference type="OrthoDB" id="5291143at2"/>
<evidence type="ECO:0000313" key="2">
    <source>
        <dbReference type="EMBL" id="RTQ32251.1"/>
    </source>
</evidence>
<keyword evidence="3" id="KW-1185">Reference proteome</keyword>
<dbReference type="InterPro" id="IPR029045">
    <property type="entry name" value="ClpP/crotonase-like_dom_sf"/>
</dbReference>
<comment type="similarity">
    <text evidence="1">Belongs to the enoyl-CoA hydratase/isomerase family.</text>
</comment>
<evidence type="ECO:0000256" key="1">
    <source>
        <dbReference type="ARBA" id="ARBA00005254"/>
    </source>
</evidence>
<dbReference type="GO" id="GO:0003824">
    <property type="term" value="F:catalytic activity"/>
    <property type="evidence" value="ECO:0007669"/>
    <property type="project" value="UniProtKB-ARBA"/>
</dbReference>
<name>A0A431TGA6_9BURK</name>
<dbReference type="RefSeq" id="WP_126472694.1">
    <property type="nucleotide sequence ID" value="NZ_RXOE01000007.1"/>
</dbReference>
<dbReference type="CDD" id="cd06558">
    <property type="entry name" value="crotonase-like"/>
    <property type="match status" value="1"/>
</dbReference>
<reference evidence="2 3" key="1">
    <citation type="submission" date="2018-12" db="EMBL/GenBank/DDBJ databases">
        <title>The genome of Variovorax gossypii DSM 100435.</title>
        <authorList>
            <person name="Gao J."/>
            <person name="Sun J."/>
        </authorList>
    </citation>
    <scope>NUCLEOTIDE SEQUENCE [LARGE SCALE GENOMIC DNA]</scope>
    <source>
        <strain evidence="2 3">DSM 100435</strain>
    </source>
</reference>
<dbReference type="Gene3D" id="1.10.12.10">
    <property type="entry name" value="Lyase 2-enoyl-coa Hydratase, Chain A, domain 2"/>
    <property type="match status" value="1"/>
</dbReference>
<proteinExistence type="inferred from homology"/>
<dbReference type="AlphaFoldDB" id="A0A431TGA6"/>
<dbReference type="Pfam" id="PF00378">
    <property type="entry name" value="ECH_1"/>
    <property type="match status" value="1"/>
</dbReference>